<dbReference type="EC" id="6.5.1.1" evidence="2"/>
<keyword evidence="8" id="KW-1185">Reference proteome</keyword>
<evidence type="ECO:0000313" key="9">
    <source>
        <dbReference type="Proteomes" id="UP000282185"/>
    </source>
</evidence>
<keyword evidence="3 7" id="KW-0436">Ligase</keyword>
<comment type="similarity">
    <text evidence="1">Belongs to the ATP-dependent DNA ligase family.</text>
</comment>
<dbReference type="PROSITE" id="PS00333">
    <property type="entry name" value="DNA_LIGASE_A2"/>
    <property type="match status" value="1"/>
</dbReference>
<evidence type="ECO:0000256" key="1">
    <source>
        <dbReference type="ARBA" id="ARBA00007572"/>
    </source>
</evidence>
<dbReference type="PANTHER" id="PTHR45674">
    <property type="entry name" value="DNA LIGASE 1/3 FAMILY MEMBER"/>
    <property type="match status" value="1"/>
</dbReference>
<dbReference type="InterPro" id="IPR016059">
    <property type="entry name" value="DNA_ligase_ATP-dep_CS"/>
</dbReference>
<dbReference type="Gene3D" id="2.40.50.140">
    <property type="entry name" value="Nucleic acid-binding proteins"/>
    <property type="match status" value="1"/>
</dbReference>
<reference evidence="6 8" key="1">
    <citation type="submission" date="2018-07" db="EMBL/GenBank/DDBJ databases">
        <title>Brachybacterium saurashtrense DSM 23186 genome sequence.</title>
        <authorList>
            <person name="Guo L."/>
        </authorList>
    </citation>
    <scope>NUCLEOTIDE SEQUENCE [LARGE SCALE GENOMIC DNA]</scope>
    <source>
        <strain evidence="6 8">DSM 23186</strain>
    </source>
</reference>
<evidence type="ECO:0000313" key="7">
    <source>
        <dbReference type="EMBL" id="RRR21170.1"/>
    </source>
</evidence>
<dbReference type="Gene3D" id="3.30.470.30">
    <property type="entry name" value="DNA ligase/mRNA capping enzyme"/>
    <property type="match status" value="1"/>
</dbReference>
<dbReference type="EMBL" id="CP031356">
    <property type="protein sequence ID" value="AXK45457.1"/>
    <property type="molecule type" value="Genomic_DNA"/>
</dbReference>
<evidence type="ECO:0000313" key="6">
    <source>
        <dbReference type="EMBL" id="AXK45457.1"/>
    </source>
</evidence>
<dbReference type="InterPro" id="IPR012309">
    <property type="entry name" value="DNA_ligase_ATP-dep_C"/>
</dbReference>
<dbReference type="InterPro" id="IPR014146">
    <property type="entry name" value="LigD_ligase_dom"/>
</dbReference>
<dbReference type="GO" id="GO:0005524">
    <property type="term" value="F:ATP binding"/>
    <property type="evidence" value="ECO:0007669"/>
    <property type="project" value="InterPro"/>
</dbReference>
<dbReference type="CDD" id="cd07906">
    <property type="entry name" value="Adenylation_DNA_ligase_LigD_LigC"/>
    <property type="match status" value="1"/>
</dbReference>
<proteinExistence type="inferred from homology"/>
<dbReference type="CDD" id="cd07971">
    <property type="entry name" value="OBF_DNA_ligase_LigD"/>
    <property type="match status" value="1"/>
</dbReference>
<reference evidence="7 9" key="2">
    <citation type="submission" date="2018-08" db="EMBL/GenBank/DDBJ databases">
        <title>Brachybacterium saurashtrense DSM 23186.</title>
        <authorList>
            <person name="Li Y."/>
        </authorList>
    </citation>
    <scope>NUCLEOTIDE SEQUENCE [LARGE SCALE GENOMIC DNA]</scope>
    <source>
        <strain evidence="7 9">DSM 23186</strain>
    </source>
</reference>
<sequence>MSALLSSLDAEEKELLHCESAPTWKTPMLATLTEDRFSDPGWLYERKFDGERCLGLREGATVRLLTRNGKDAASTYPELIDALGAQEATSLVVDGEVVAFEGARTSFATLQGRSGLTDPEQARETGIDVFYYVFDLLHWDGHDLTGLPQRTRKNLLRRALTFEDPLRFSTHRLEHGEEMHEEACAKGWEGVIAKRAEAPYQHGRSTDWLKFKCVRDQELVVGCWTDPRGSRAGLGALLVGYHEDGALHYAGKVGTGFTERALSELRTELDRISAEEPPFVDREALPRSGVHWVEPRLVAAIGFTEWTRDGRLRHPRFQGLRRDKRARDVVREQR</sequence>
<dbReference type="InterPro" id="IPR050191">
    <property type="entry name" value="ATP-dep_DNA_ligase"/>
</dbReference>
<dbReference type="SUPFAM" id="SSF50249">
    <property type="entry name" value="Nucleic acid-binding proteins"/>
    <property type="match status" value="1"/>
</dbReference>
<dbReference type="NCBIfam" id="TIGR02779">
    <property type="entry name" value="NHEJ_ligase_lig"/>
    <property type="match status" value="1"/>
</dbReference>
<dbReference type="InterPro" id="IPR012340">
    <property type="entry name" value="NA-bd_OB-fold"/>
</dbReference>
<accession>A0A345YNF5</accession>
<evidence type="ECO:0000313" key="8">
    <source>
        <dbReference type="Proteomes" id="UP000254236"/>
    </source>
</evidence>
<dbReference type="Proteomes" id="UP000282185">
    <property type="component" value="Unassembled WGS sequence"/>
</dbReference>
<evidence type="ECO:0000256" key="2">
    <source>
        <dbReference type="ARBA" id="ARBA00012727"/>
    </source>
</evidence>
<dbReference type="OrthoDB" id="9802472at2"/>
<evidence type="ECO:0000256" key="4">
    <source>
        <dbReference type="ARBA" id="ARBA00034003"/>
    </source>
</evidence>
<dbReference type="GO" id="GO:0006281">
    <property type="term" value="P:DNA repair"/>
    <property type="evidence" value="ECO:0007669"/>
    <property type="project" value="InterPro"/>
</dbReference>
<dbReference type="PANTHER" id="PTHR45674:SF4">
    <property type="entry name" value="DNA LIGASE 1"/>
    <property type="match status" value="1"/>
</dbReference>
<dbReference type="SUPFAM" id="SSF56091">
    <property type="entry name" value="DNA ligase/mRNA capping enzyme, catalytic domain"/>
    <property type="match status" value="1"/>
</dbReference>
<evidence type="ECO:0000259" key="5">
    <source>
        <dbReference type="PROSITE" id="PS50160"/>
    </source>
</evidence>
<organism evidence="7 9">
    <name type="scientific">Brachybacterium saurashtrense</name>
    <dbReference type="NCBI Taxonomy" id="556288"/>
    <lineage>
        <taxon>Bacteria</taxon>
        <taxon>Bacillati</taxon>
        <taxon>Actinomycetota</taxon>
        <taxon>Actinomycetes</taxon>
        <taxon>Micrococcales</taxon>
        <taxon>Dermabacteraceae</taxon>
        <taxon>Brachybacterium</taxon>
    </lineage>
</organism>
<evidence type="ECO:0000256" key="3">
    <source>
        <dbReference type="ARBA" id="ARBA00022598"/>
    </source>
</evidence>
<dbReference type="Gene3D" id="3.30.1490.70">
    <property type="match status" value="1"/>
</dbReference>
<dbReference type="GO" id="GO:0006310">
    <property type="term" value="P:DNA recombination"/>
    <property type="evidence" value="ECO:0007669"/>
    <property type="project" value="InterPro"/>
</dbReference>
<dbReference type="KEGG" id="bsau:DWV08_07400"/>
<feature type="domain" description="ATP-dependent DNA ligase family profile" evidence="5">
    <location>
        <begin position="122"/>
        <end position="212"/>
    </location>
</feature>
<gene>
    <name evidence="6" type="ORF">DWV08_07400</name>
    <name evidence="7" type="ORF">DXU92_15945</name>
</gene>
<comment type="catalytic activity">
    <reaction evidence="4">
        <text>ATP + (deoxyribonucleotide)n-3'-hydroxyl + 5'-phospho-(deoxyribonucleotide)m = (deoxyribonucleotide)n+m + AMP + diphosphate.</text>
        <dbReference type="EC" id="6.5.1.1"/>
    </reaction>
</comment>
<dbReference type="AlphaFoldDB" id="A0A345YNF5"/>
<dbReference type="Pfam" id="PF04679">
    <property type="entry name" value="DNA_ligase_A_C"/>
    <property type="match status" value="1"/>
</dbReference>
<dbReference type="EMBL" id="QSWH01000010">
    <property type="protein sequence ID" value="RRR21170.1"/>
    <property type="molecule type" value="Genomic_DNA"/>
</dbReference>
<dbReference type="Proteomes" id="UP000254236">
    <property type="component" value="Chromosome"/>
</dbReference>
<name>A0A345YNF5_9MICO</name>
<dbReference type="Pfam" id="PF01068">
    <property type="entry name" value="DNA_ligase_A_M"/>
    <property type="match status" value="1"/>
</dbReference>
<protein>
    <recommendedName>
        <fullName evidence="2">DNA ligase (ATP)</fullName>
        <ecNumber evidence="2">6.5.1.1</ecNumber>
    </recommendedName>
</protein>
<dbReference type="PROSITE" id="PS50160">
    <property type="entry name" value="DNA_LIGASE_A3"/>
    <property type="match status" value="1"/>
</dbReference>
<dbReference type="InterPro" id="IPR012310">
    <property type="entry name" value="DNA_ligase_ATP-dep_cent"/>
</dbReference>
<dbReference type="RefSeq" id="WP_115413208.1">
    <property type="nucleotide sequence ID" value="NZ_CP031356.1"/>
</dbReference>
<dbReference type="GO" id="GO:0003910">
    <property type="term" value="F:DNA ligase (ATP) activity"/>
    <property type="evidence" value="ECO:0007669"/>
    <property type="project" value="UniProtKB-EC"/>
</dbReference>